<dbReference type="InterPro" id="IPR002401">
    <property type="entry name" value="Cyt_P450_E_grp-I"/>
</dbReference>
<dbReference type="Gene3D" id="1.10.630.10">
    <property type="entry name" value="Cytochrome P450"/>
    <property type="match status" value="1"/>
</dbReference>
<evidence type="ECO:0000256" key="1">
    <source>
        <dbReference type="ARBA" id="ARBA00001971"/>
    </source>
</evidence>
<dbReference type="InterPro" id="IPR001128">
    <property type="entry name" value="Cyt_P450"/>
</dbReference>
<dbReference type="InterPro" id="IPR036396">
    <property type="entry name" value="Cyt_P450_sf"/>
</dbReference>
<dbReference type="InterPro" id="IPR050182">
    <property type="entry name" value="Cytochrome_P450_fam2"/>
</dbReference>
<evidence type="ECO:0008006" key="12">
    <source>
        <dbReference type="Google" id="ProtNLM"/>
    </source>
</evidence>
<keyword evidence="9" id="KW-0732">Signal</keyword>
<keyword evidence="4 8" id="KW-0479">Metal-binding</keyword>
<evidence type="ECO:0000256" key="3">
    <source>
        <dbReference type="ARBA" id="ARBA00022617"/>
    </source>
</evidence>
<dbReference type="CDD" id="cd20651">
    <property type="entry name" value="CYP15A1-like"/>
    <property type="match status" value="1"/>
</dbReference>
<keyword evidence="5 8" id="KW-0560">Oxidoreductase</keyword>
<dbReference type="PRINTS" id="PR00463">
    <property type="entry name" value="EP450I"/>
</dbReference>
<accession>A0ABR1AT82</accession>
<keyword evidence="11" id="KW-1185">Reference proteome</keyword>
<gene>
    <name evidence="10" type="ORF">RUM44_009625</name>
</gene>
<comment type="cofactor">
    <cofactor evidence="1">
        <name>heme</name>
        <dbReference type="ChEBI" id="CHEBI:30413"/>
    </cofactor>
</comment>
<dbReference type="Pfam" id="PF00067">
    <property type="entry name" value="p450"/>
    <property type="match status" value="1"/>
</dbReference>
<dbReference type="PANTHER" id="PTHR24300:SF376">
    <property type="entry name" value="CYTOCHROME P450 15A1"/>
    <property type="match status" value="1"/>
</dbReference>
<feature type="signal peptide" evidence="9">
    <location>
        <begin position="1"/>
        <end position="21"/>
    </location>
</feature>
<dbReference type="Proteomes" id="UP001359485">
    <property type="component" value="Unassembled WGS sequence"/>
</dbReference>
<dbReference type="EMBL" id="JAWJWF010000045">
    <property type="protein sequence ID" value="KAK6627148.1"/>
    <property type="molecule type" value="Genomic_DNA"/>
</dbReference>
<reference evidence="10 11" key="1">
    <citation type="submission" date="2023-09" db="EMBL/GenBank/DDBJ databases">
        <title>Genomes of two closely related lineages of the louse Polyplax serrata with different host specificities.</title>
        <authorList>
            <person name="Martinu J."/>
            <person name="Tarabai H."/>
            <person name="Stefka J."/>
            <person name="Hypsa V."/>
        </authorList>
    </citation>
    <scope>NUCLEOTIDE SEQUENCE [LARGE SCALE GENOMIC DNA]</scope>
    <source>
        <strain evidence="10">98ZLc_SE</strain>
    </source>
</reference>
<evidence type="ECO:0000256" key="7">
    <source>
        <dbReference type="ARBA" id="ARBA00023033"/>
    </source>
</evidence>
<feature type="chain" id="PRO_5045044297" description="Cytochrome P450" evidence="9">
    <location>
        <begin position="22"/>
        <end position="490"/>
    </location>
</feature>
<keyword evidence="7 8" id="KW-0503">Monooxygenase</keyword>
<evidence type="ECO:0000256" key="5">
    <source>
        <dbReference type="ARBA" id="ARBA00023002"/>
    </source>
</evidence>
<evidence type="ECO:0000256" key="4">
    <source>
        <dbReference type="ARBA" id="ARBA00022723"/>
    </source>
</evidence>
<evidence type="ECO:0000256" key="2">
    <source>
        <dbReference type="ARBA" id="ARBA00010617"/>
    </source>
</evidence>
<dbReference type="InterPro" id="IPR017972">
    <property type="entry name" value="Cyt_P450_CS"/>
</dbReference>
<sequence length="490" mass="55854">MITLCLLLLLSLLLIVYVLESERRPPNYPPGPKWWPFLGNGFILRELSKNLKGQHLALSKLGKDFNTSVLGLKLGRDLVVVGLSAEVIRAILTRDVFTGRPLSFFMKLRCFGKRQGITSTDGYIWKEQRAFTFRHLKQIGFGKETMDAMIMDEVKALIDALKSEKITENINEKTSLSVLNVLWALVTGKRLKKADDRLKRLLKLLSCRARAFDMAGGTLNQMPWLRYIAPQKTGYSLLQEVNSELRCFLMETIENYKKETNDRDTLIGAFLHEQKNQRNSSNFTDEQLIVILLDLFLGGAQTTSQTLNFAFLLMIRNPEVQEKVHRHIVDTIGRDSLPTVEDKSKLAYVDAVLLEVMRMYCVVPIIGPRRSLENTVLNGYFIPKNTTMLLNINAAHYDETHFSEPFKFKPERFLSSNGQLINQEGVFAFGLGKRRCLGEALARSCLFLIFSGIMQNFEITKLPNEPDPSLEPLGGITIAPKSYKAHFRWR</sequence>
<dbReference type="SUPFAM" id="SSF48264">
    <property type="entry name" value="Cytochrome P450"/>
    <property type="match status" value="1"/>
</dbReference>
<keyword evidence="6 8" id="KW-0408">Iron</keyword>
<protein>
    <recommendedName>
        <fullName evidence="12">Cytochrome P450</fullName>
    </recommendedName>
</protein>
<dbReference type="PRINTS" id="PR00385">
    <property type="entry name" value="P450"/>
</dbReference>
<evidence type="ECO:0000256" key="6">
    <source>
        <dbReference type="ARBA" id="ARBA00023004"/>
    </source>
</evidence>
<evidence type="ECO:0000313" key="11">
    <source>
        <dbReference type="Proteomes" id="UP001359485"/>
    </source>
</evidence>
<evidence type="ECO:0000313" key="10">
    <source>
        <dbReference type="EMBL" id="KAK6627148.1"/>
    </source>
</evidence>
<comment type="similarity">
    <text evidence="2 8">Belongs to the cytochrome P450 family.</text>
</comment>
<evidence type="ECO:0000256" key="8">
    <source>
        <dbReference type="RuleBase" id="RU000461"/>
    </source>
</evidence>
<proteinExistence type="inferred from homology"/>
<evidence type="ECO:0000256" key="9">
    <source>
        <dbReference type="SAM" id="SignalP"/>
    </source>
</evidence>
<dbReference type="PROSITE" id="PS00086">
    <property type="entry name" value="CYTOCHROME_P450"/>
    <property type="match status" value="1"/>
</dbReference>
<dbReference type="PANTHER" id="PTHR24300">
    <property type="entry name" value="CYTOCHROME P450 508A4-RELATED"/>
    <property type="match status" value="1"/>
</dbReference>
<keyword evidence="3 8" id="KW-0349">Heme</keyword>
<name>A0ABR1AT82_POLSC</name>
<organism evidence="10 11">
    <name type="scientific">Polyplax serrata</name>
    <name type="common">Common mouse louse</name>
    <dbReference type="NCBI Taxonomy" id="468196"/>
    <lineage>
        <taxon>Eukaryota</taxon>
        <taxon>Metazoa</taxon>
        <taxon>Ecdysozoa</taxon>
        <taxon>Arthropoda</taxon>
        <taxon>Hexapoda</taxon>
        <taxon>Insecta</taxon>
        <taxon>Pterygota</taxon>
        <taxon>Neoptera</taxon>
        <taxon>Paraneoptera</taxon>
        <taxon>Psocodea</taxon>
        <taxon>Troctomorpha</taxon>
        <taxon>Phthiraptera</taxon>
        <taxon>Anoplura</taxon>
        <taxon>Polyplacidae</taxon>
        <taxon>Polyplax</taxon>
    </lineage>
</organism>
<comment type="caution">
    <text evidence="10">The sequence shown here is derived from an EMBL/GenBank/DDBJ whole genome shotgun (WGS) entry which is preliminary data.</text>
</comment>